<dbReference type="GO" id="GO:0009535">
    <property type="term" value="C:chloroplast thylakoid membrane"/>
    <property type="evidence" value="ECO:0007669"/>
    <property type="project" value="InterPro"/>
</dbReference>
<organism evidence="2">
    <name type="scientific">Micromonas pusilla</name>
    <name type="common">Picoplanktonic green alga</name>
    <name type="synonym">Chromulina pusilla</name>
    <dbReference type="NCBI Taxonomy" id="38833"/>
    <lineage>
        <taxon>Eukaryota</taxon>
        <taxon>Viridiplantae</taxon>
        <taxon>Chlorophyta</taxon>
        <taxon>Mamiellophyceae</taxon>
        <taxon>Mamiellales</taxon>
        <taxon>Mamiellaceae</taxon>
        <taxon>Micromonas</taxon>
    </lineage>
</organism>
<proteinExistence type="predicted"/>
<keyword evidence="1" id="KW-0812">Transmembrane</keyword>
<gene>
    <name evidence="2" type="ORF">MCOM1403_LOCUS3261</name>
</gene>
<name>A0A7S0IAU4_MICPS</name>
<accession>A0A7S0IAU4</accession>
<feature type="transmembrane region" description="Helical" evidence="1">
    <location>
        <begin position="208"/>
        <end position="230"/>
    </location>
</feature>
<protein>
    <submittedName>
        <fullName evidence="2">Uncharacterized protein</fullName>
    </submittedName>
</protein>
<dbReference type="AlphaFoldDB" id="A0A7S0IAU4"/>
<reference evidence="2" key="1">
    <citation type="submission" date="2021-01" db="EMBL/GenBank/DDBJ databases">
        <authorList>
            <person name="Corre E."/>
            <person name="Pelletier E."/>
            <person name="Niang G."/>
            <person name="Scheremetjew M."/>
            <person name="Finn R."/>
            <person name="Kale V."/>
            <person name="Holt S."/>
            <person name="Cochrane G."/>
            <person name="Meng A."/>
            <person name="Brown T."/>
            <person name="Cohen L."/>
        </authorList>
    </citation>
    <scope>NUCLEOTIDE SEQUENCE</scope>
    <source>
        <strain evidence="2">CCMP1723</strain>
    </source>
</reference>
<evidence type="ECO:0000256" key="1">
    <source>
        <dbReference type="SAM" id="Phobius"/>
    </source>
</evidence>
<dbReference type="GO" id="GO:0009773">
    <property type="term" value="P:photosynthetic electron transport in photosystem I"/>
    <property type="evidence" value="ECO:0007669"/>
    <property type="project" value="InterPro"/>
</dbReference>
<keyword evidence="1" id="KW-1133">Transmembrane helix</keyword>
<dbReference type="InterPro" id="IPR039987">
    <property type="entry name" value="PGRL1"/>
</dbReference>
<feature type="transmembrane region" description="Helical" evidence="1">
    <location>
        <begin position="236"/>
        <end position="256"/>
    </location>
</feature>
<dbReference type="EMBL" id="HBEQ01004159">
    <property type="protein sequence ID" value="CAD8515836.1"/>
    <property type="molecule type" value="Transcribed_RNA"/>
</dbReference>
<keyword evidence="1" id="KW-0472">Membrane</keyword>
<dbReference type="GO" id="GO:0016730">
    <property type="term" value="F:oxidoreductase activity, acting on iron-sulfur proteins as donors"/>
    <property type="evidence" value="ECO:0007669"/>
    <property type="project" value="InterPro"/>
</dbReference>
<dbReference type="PANTHER" id="PTHR31032">
    <property type="entry name" value="PGR5-LIKE PROTEIN 1B, CHLOROPLASTIC"/>
    <property type="match status" value="1"/>
</dbReference>
<evidence type="ECO:0000313" key="2">
    <source>
        <dbReference type="EMBL" id="CAD8515836.1"/>
    </source>
</evidence>
<sequence length="318" mass="34180">MAAAMTATRVTILASAKPAVAVRRAATQRRGATIAVRSAPEEVSPNASISPSCSIDDPASCSLADLEMMYVDALWNYYNGGDFTLTDEQYDRLREELNWQGSGFPTLRRYEVQFVEAAISYARGDPKVSDKEYEELKRKVKAAGKRDDVTALLLYTKGQELLEPEQFNQLRDEMSKLSIDVGLRGATCTLSNTSADLIADSGTVTKMYAALAIVPSLIGIVPYLGATVFGVDVPPAAGLGFAATIALGLTSMIVNYTNLQNATILTGQCPCCEEPIKLFFGGENPATSVDYKCPVCGTESKLDRVEMKIKEAGGLKSA</sequence>
<dbReference type="PANTHER" id="PTHR31032:SF1">
    <property type="entry name" value="PGR5-LIKE PROTEIN 1B, CHLOROPLASTIC"/>
    <property type="match status" value="1"/>
</dbReference>